<dbReference type="InterPro" id="IPR001461">
    <property type="entry name" value="Aspartic_peptidase_A1"/>
</dbReference>
<dbReference type="Pfam" id="PF14541">
    <property type="entry name" value="TAXi_C"/>
    <property type="match status" value="1"/>
</dbReference>
<keyword evidence="9" id="KW-1185">Reference proteome</keyword>
<dbReference type="GO" id="GO:0006508">
    <property type="term" value="P:proteolysis"/>
    <property type="evidence" value="ECO:0007669"/>
    <property type="project" value="UniProtKB-KW"/>
</dbReference>
<evidence type="ECO:0000313" key="9">
    <source>
        <dbReference type="Proteomes" id="UP000189703"/>
    </source>
</evidence>
<evidence type="ECO:0000256" key="4">
    <source>
        <dbReference type="ARBA" id="ARBA00022801"/>
    </source>
</evidence>
<dbReference type="InParanoid" id="A0A1U8AKW1"/>
<keyword evidence="5" id="KW-0325">Glycoprotein</keyword>
<keyword evidence="2 10" id="KW-0645">Protease</keyword>
<dbReference type="InterPro" id="IPR034161">
    <property type="entry name" value="Pepsin-like_plant"/>
</dbReference>
<feature type="chain" id="PRO_5010576091" evidence="7">
    <location>
        <begin position="25"/>
        <end position="461"/>
    </location>
</feature>
<dbReference type="GO" id="GO:0005576">
    <property type="term" value="C:extracellular region"/>
    <property type="evidence" value="ECO:0000318"/>
    <property type="project" value="GO_Central"/>
</dbReference>
<dbReference type="PANTHER" id="PTHR47967:SF36">
    <property type="entry name" value="PEPTIDASE A1 DOMAIN-CONTAINING PROTEIN"/>
    <property type="match status" value="1"/>
</dbReference>
<dbReference type="FunCoup" id="A0A1U8AKW1">
    <property type="interactions" value="200"/>
</dbReference>
<gene>
    <name evidence="10" type="primary">LOC104601365</name>
</gene>
<comment type="similarity">
    <text evidence="1">Belongs to the peptidase A1 family.</text>
</comment>
<evidence type="ECO:0000256" key="6">
    <source>
        <dbReference type="PIRSR" id="PIRSR601461-1"/>
    </source>
</evidence>
<sequence>MASSSPSFLFSLLSLFSLFSSISSLPTITVPLSQFNNNPSPDPWEKVAHLVSASLLRAQHIKSPPDTHPTKTPLFARSYGGYSIPLSFGTPAQTIPFVMDTGSDLVWFPCTHRYLCKNCPFSSLNLTTDPIFIPKASSSAKVLGCKNPKCGWIHDPDVQSRCRDCDPNLSNCTQICPPYAIIYGSGSTAGILLSDILDFPETKVPDFIVGCSLFSSRQPSGIAGFGRGSPSLPSQLGLKRFSYCLVSHRFDDTTESSTLVLHGGSDSDGGKTKGLTYTPFAKNPTTGRHAFSVYYYVGLRKITVGGKRVRIPYDYLTLGADGNGGTIIDSGSTFTFMERRVFDLVAGEFENQVSHYRRATDMETMTGLRPCFNVSAEKTISLPELVFHFKGGAEMALPLANYYSFFGKAGVVCMTIVSDDVVPDTGVSGGPSIILGNYQQQNFYVEYDLENDRLGFSQQIC</sequence>
<dbReference type="InterPro" id="IPR033121">
    <property type="entry name" value="PEPTIDASE_A1"/>
</dbReference>
<reference evidence="10" key="1">
    <citation type="submission" date="2025-08" db="UniProtKB">
        <authorList>
            <consortium name="RefSeq"/>
        </authorList>
    </citation>
    <scope>IDENTIFICATION</scope>
</reference>
<dbReference type="GO" id="GO:0004190">
    <property type="term" value="F:aspartic-type endopeptidase activity"/>
    <property type="evidence" value="ECO:0000318"/>
    <property type="project" value="GO_Central"/>
</dbReference>
<dbReference type="OMA" id="PCTERFR"/>
<feature type="active site" evidence="6">
    <location>
        <position position="100"/>
    </location>
</feature>
<dbReference type="PRINTS" id="PR00792">
    <property type="entry name" value="PEPSIN"/>
</dbReference>
<dbReference type="InterPro" id="IPR032861">
    <property type="entry name" value="TAXi_N"/>
</dbReference>
<dbReference type="PROSITE" id="PS51767">
    <property type="entry name" value="PEPTIDASE_A1"/>
    <property type="match status" value="1"/>
</dbReference>
<feature type="signal peptide" evidence="7">
    <location>
        <begin position="1"/>
        <end position="24"/>
    </location>
</feature>
<feature type="domain" description="Peptidase A1" evidence="8">
    <location>
        <begin position="82"/>
        <end position="457"/>
    </location>
</feature>
<evidence type="ECO:0000256" key="2">
    <source>
        <dbReference type="ARBA" id="ARBA00022670"/>
    </source>
</evidence>
<feature type="active site" evidence="6">
    <location>
        <position position="329"/>
    </location>
</feature>
<dbReference type="SUPFAM" id="SSF50630">
    <property type="entry name" value="Acid proteases"/>
    <property type="match status" value="1"/>
</dbReference>
<evidence type="ECO:0000313" key="10">
    <source>
        <dbReference type="RefSeq" id="XP_010262962.1"/>
    </source>
</evidence>
<dbReference type="Pfam" id="PF14543">
    <property type="entry name" value="TAXi_N"/>
    <property type="match status" value="1"/>
</dbReference>
<accession>A0A1U8AKW1</accession>
<dbReference type="Proteomes" id="UP000189703">
    <property type="component" value="Unplaced"/>
</dbReference>
<dbReference type="InterPro" id="IPR051708">
    <property type="entry name" value="Plant_Aspart_Prot_A1"/>
</dbReference>
<dbReference type="InterPro" id="IPR021109">
    <property type="entry name" value="Peptidase_aspartic_dom_sf"/>
</dbReference>
<evidence type="ECO:0000256" key="7">
    <source>
        <dbReference type="SAM" id="SignalP"/>
    </source>
</evidence>
<evidence type="ECO:0000259" key="8">
    <source>
        <dbReference type="PROSITE" id="PS51767"/>
    </source>
</evidence>
<dbReference type="InterPro" id="IPR032799">
    <property type="entry name" value="TAXi_C"/>
</dbReference>
<dbReference type="PANTHER" id="PTHR47967">
    <property type="entry name" value="OS07G0603500 PROTEIN-RELATED"/>
    <property type="match status" value="1"/>
</dbReference>
<evidence type="ECO:0000256" key="5">
    <source>
        <dbReference type="ARBA" id="ARBA00023180"/>
    </source>
</evidence>
<proteinExistence type="inferred from homology"/>
<keyword evidence="3" id="KW-0064">Aspartyl protease</keyword>
<evidence type="ECO:0000256" key="3">
    <source>
        <dbReference type="ARBA" id="ARBA00022750"/>
    </source>
</evidence>
<keyword evidence="4" id="KW-0378">Hydrolase</keyword>
<dbReference type="FunFam" id="2.40.70.10:FF:000034">
    <property type="entry name" value="Aspartyl protease family protein"/>
    <property type="match status" value="1"/>
</dbReference>
<dbReference type="FunFam" id="2.40.70.10:FF:000120">
    <property type="entry name" value="Aspartic proteinase nepenthesin-2"/>
    <property type="match status" value="1"/>
</dbReference>
<organism evidence="9 10">
    <name type="scientific">Nelumbo nucifera</name>
    <name type="common">Sacred lotus</name>
    <dbReference type="NCBI Taxonomy" id="4432"/>
    <lineage>
        <taxon>Eukaryota</taxon>
        <taxon>Viridiplantae</taxon>
        <taxon>Streptophyta</taxon>
        <taxon>Embryophyta</taxon>
        <taxon>Tracheophyta</taxon>
        <taxon>Spermatophyta</taxon>
        <taxon>Magnoliopsida</taxon>
        <taxon>Proteales</taxon>
        <taxon>Nelumbonaceae</taxon>
        <taxon>Nelumbo</taxon>
    </lineage>
</organism>
<dbReference type="KEGG" id="nnu:104601365"/>
<evidence type="ECO:0000256" key="1">
    <source>
        <dbReference type="ARBA" id="ARBA00007447"/>
    </source>
</evidence>
<dbReference type="CDD" id="cd05476">
    <property type="entry name" value="pepsin_A_like_plant"/>
    <property type="match status" value="1"/>
</dbReference>
<dbReference type="eggNOG" id="KOG1339">
    <property type="taxonomic scope" value="Eukaryota"/>
</dbReference>
<protein>
    <submittedName>
        <fullName evidence="10">Probable aspartyl protease At4g16563</fullName>
    </submittedName>
</protein>
<dbReference type="GeneID" id="104601365"/>
<dbReference type="OrthoDB" id="2747330at2759"/>
<dbReference type="AlphaFoldDB" id="A0A1U8AKW1"/>
<dbReference type="RefSeq" id="XP_010262962.1">
    <property type="nucleotide sequence ID" value="XM_010264660.2"/>
</dbReference>
<name>A0A1U8AKW1_NELNU</name>
<keyword evidence="7" id="KW-0732">Signal</keyword>
<dbReference type="Gene3D" id="2.40.70.10">
    <property type="entry name" value="Acid Proteases"/>
    <property type="match status" value="2"/>
</dbReference>